<protein>
    <recommendedName>
        <fullName evidence="1">Heterokaryon incompatibility domain-containing protein</fullName>
    </recommendedName>
</protein>
<evidence type="ECO:0000259" key="1">
    <source>
        <dbReference type="Pfam" id="PF06985"/>
    </source>
</evidence>
<evidence type="ECO:0000313" key="2">
    <source>
        <dbReference type="EMBL" id="CAH0022316.1"/>
    </source>
</evidence>
<evidence type="ECO:0000313" key="3">
    <source>
        <dbReference type="Proteomes" id="UP000696573"/>
    </source>
</evidence>
<accession>A0A9N9VIC9</accession>
<sequence>MKLRASTLSAWLTDIPIADLPTIVVEAITVLASLELHNLWVDALCIVQDDPEDVSTQIGMMPQIYQNATVTITASTASTCYESFLRPKSPPPLYRAGLALAVDLPDVKSGTMFLRDCDDDVPFREPVSQRAWTLQESILSPRLLEYGYERISQGGSSQSPGQYSPRFIFYNSLGSAGGAHPHGQRAVAWWRVIGDFTRRELTFPKDKLPAISAIASELAANSEPRDDYLAGLWRRDLPLHLLWRADFPRKPRPTSYRAPSWSWAAVESPVFHPHASDGEEGWERMANLAGCLTVVDYLAEPVSPAAMYASVRAAHLILRGFVLDAKLFRTGTEYEIQSPYILLQERTKTYYPDAIEDEDFLAGSAGRDVSLLLSFLIVRSPVLKE</sequence>
<feature type="domain" description="Heterokaryon incompatibility" evidence="1">
    <location>
        <begin position="18"/>
        <end position="136"/>
    </location>
</feature>
<proteinExistence type="predicted"/>
<dbReference type="AlphaFoldDB" id="A0A9N9VIC9"/>
<dbReference type="Pfam" id="PF06985">
    <property type="entry name" value="HET"/>
    <property type="match status" value="1"/>
</dbReference>
<organism evidence="2 3">
    <name type="scientific">Clonostachys rhizophaga</name>
    <dbReference type="NCBI Taxonomy" id="160324"/>
    <lineage>
        <taxon>Eukaryota</taxon>
        <taxon>Fungi</taxon>
        <taxon>Dikarya</taxon>
        <taxon>Ascomycota</taxon>
        <taxon>Pezizomycotina</taxon>
        <taxon>Sordariomycetes</taxon>
        <taxon>Hypocreomycetidae</taxon>
        <taxon>Hypocreales</taxon>
        <taxon>Bionectriaceae</taxon>
        <taxon>Clonostachys</taxon>
    </lineage>
</organism>
<gene>
    <name evidence="2" type="ORF">CRHIZ90672A_00004125</name>
</gene>
<dbReference type="InterPro" id="IPR010730">
    <property type="entry name" value="HET"/>
</dbReference>
<name>A0A9N9VIC9_9HYPO</name>
<dbReference type="OrthoDB" id="5125733at2759"/>
<keyword evidence="3" id="KW-1185">Reference proteome</keyword>
<comment type="caution">
    <text evidence="2">The sequence shown here is derived from an EMBL/GenBank/DDBJ whole genome shotgun (WGS) entry which is preliminary data.</text>
</comment>
<dbReference type="Proteomes" id="UP000696573">
    <property type="component" value="Unassembled WGS sequence"/>
</dbReference>
<reference evidence="2" key="1">
    <citation type="submission" date="2021-10" db="EMBL/GenBank/DDBJ databases">
        <authorList>
            <person name="Piombo E."/>
        </authorList>
    </citation>
    <scope>NUCLEOTIDE SEQUENCE</scope>
</reference>
<dbReference type="PANTHER" id="PTHR33112:SF13">
    <property type="entry name" value="HETEROKARYON INCOMPATIBILITY DOMAIN-CONTAINING PROTEIN"/>
    <property type="match status" value="1"/>
</dbReference>
<dbReference type="EMBL" id="CABFNQ020000676">
    <property type="protein sequence ID" value="CAH0022316.1"/>
    <property type="molecule type" value="Genomic_DNA"/>
</dbReference>
<dbReference type="PANTHER" id="PTHR33112">
    <property type="entry name" value="DOMAIN PROTEIN, PUTATIVE-RELATED"/>
    <property type="match status" value="1"/>
</dbReference>